<feature type="binding site" evidence="7">
    <location>
        <position position="83"/>
    </location>
    <ligand>
        <name>sn-glycerol 3-phosphate</name>
        <dbReference type="ChEBI" id="CHEBI:57597"/>
    </ligand>
</feature>
<dbReference type="CDD" id="cd07786">
    <property type="entry name" value="FGGY_EcGK_like"/>
    <property type="match status" value="1"/>
</dbReference>
<feature type="binding site" evidence="7">
    <location>
        <position position="13"/>
    </location>
    <ligand>
        <name>sn-glycerol 3-phosphate</name>
        <dbReference type="ChEBI" id="CHEBI:57597"/>
    </ligand>
</feature>
<evidence type="ECO:0000259" key="9">
    <source>
        <dbReference type="Pfam" id="PF00370"/>
    </source>
</evidence>
<evidence type="ECO:0000256" key="7">
    <source>
        <dbReference type="HAMAP-Rule" id="MF_00186"/>
    </source>
</evidence>
<evidence type="ECO:0000259" key="10">
    <source>
        <dbReference type="Pfam" id="PF02782"/>
    </source>
</evidence>
<comment type="caution">
    <text evidence="11">The sequence shown here is derived from an EMBL/GenBank/DDBJ whole genome shotgun (WGS) entry which is preliminary data.</text>
</comment>
<dbReference type="RefSeq" id="WP_353111323.1">
    <property type="nucleotide sequence ID" value="NZ_APND01000003.1"/>
</dbReference>
<dbReference type="GO" id="GO:0016301">
    <property type="term" value="F:kinase activity"/>
    <property type="evidence" value="ECO:0007669"/>
    <property type="project" value="UniProtKB-KW"/>
</dbReference>
<comment type="activity regulation">
    <text evidence="7">Inhibited by fructose 1,6-bisphosphate (FBP).</text>
</comment>
<dbReference type="NCBIfam" id="TIGR01311">
    <property type="entry name" value="glycerol_kin"/>
    <property type="match status" value="1"/>
</dbReference>
<feature type="binding site" evidence="7">
    <location>
        <position position="245"/>
    </location>
    <ligand>
        <name>glycerol</name>
        <dbReference type="ChEBI" id="CHEBI:17754"/>
    </ligand>
</feature>
<feature type="domain" description="Carbohydrate kinase FGGY C-terminal" evidence="10">
    <location>
        <begin position="261"/>
        <end position="447"/>
    </location>
</feature>
<dbReference type="InterPro" id="IPR018484">
    <property type="entry name" value="FGGY_N"/>
</dbReference>
<keyword evidence="3 7" id="KW-0547">Nucleotide-binding</keyword>
<feature type="binding site" evidence="7">
    <location>
        <position position="409"/>
    </location>
    <ligand>
        <name>ATP</name>
        <dbReference type="ChEBI" id="CHEBI:30616"/>
    </ligand>
</feature>
<feature type="binding site" evidence="7">
    <location>
        <position position="13"/>
    </location>
    <ligand>
        <name>ADP</name>
        <dbReference type="ChEBI" id="CHEBI:456216"/>
    </ligand>
</feature>
<dbReference type="Gene3D" id="3.30.420.40">
    <property type="match status" value="2"/>
</dbReference>
<feature type="binding site" evidence="7">
    <location>
        <position position="135"/>
    </location>
    <ligand>
        <name>glycerol</name>
        <dbReference type="ChEBI" id="CHEBI:17754"/>
    </ligand>
</feature>
<dbReference type="PIRSF" id="PIRSF000538">
    <property type="entry name" value="GlpK"/>
    <property type="match status" value="1"/>
</dbReference>
<gene>
    <name evidence="7" type="primary">glpK</name>
    <name evidence="11" type="ORF">SADO_10964</name>
</gene>
<dbReference type="PROSITE" id="PS00445">
    <property type="entry name" value="FGGY_KINASES_2"/>
    <property type="match status" value="1"/>
</dbReference>
<comment type="function">
    <text evidence="7">Key enzyme in the regulation of glycerol uptake and metabolism. Catalyzes the phosphorylation of glycerol to yield sn-glycerol 3-phosphate.</text>
</comment>
<dbReference type="EC" id="2.7.1.30" evidence="7"/>
<feature type="binding site" evidence="7">
    <location>
        <position position="84"/>
    </location>
    <ligand>
        <name>sn-glycerol 3-phosphate</name>
        <dbReference type="ChEBI" id="CHEBI:57597"/>
    </ligand>
</feature>
<feature type="binding site" evidence="7">
    <location>
        <position position="13"/>
    </location>
    <ligand>
        <name>ATP</name>
        <dbReference type="ChEBI" id="CHEBI:30616"/>
    </ligand>
</feature>
<feature type="binding site" evidence="7">
    <location>
        <position position="17"/>
    </location>
    <ligand>
        <name>ADP</name>
        <dbReference type="ChEBI" id="CHEBI:456216"/>
    </ligand>
</feature>
<feature type="binding site" evidence="7">
    <location>
        <position position="14"/>
    </location>
    <ligand>
        <name>ATP</name>
        <dbReference type="ChEBI" id="CHEBI:30616"/>
    </ligand>
</feature>
<evidence type="ECO:0000256" key="4">
    <source>
        <dbReference type="ARBA" id="ARBA00022777"/>
    </source>
</evidence>
<evidence type="ECO:0000256" key="1">
    <source>
        <dbReference type="ARBA" id="ARBA00009156"/>
    </source>
</evidence>
<feature type="domain" description="Carbohydrate kinase FGGY N-terminal" evidence="9">
    <location>
        <begin position="7"/>
        <end position="251"/>
    </location>
</feature>
<dbReference type="InterPro" id="IPR018485">
    <property type="entry name" value="FGGY_C"/>
</dbReference>
<feature type="binding site" evidence="7">
    <location>
        <position position="309"/>
    </location>
    <ligand>
        <name>ATP</name>
        <dbReference type="ChEBI" id="CHEBI:30616"/>
    </ligand>
</feature>
<evidence type="ECO:0000256" key="8">
    <source>
        <dbReference type="RuleBase" id="RU003733"/>
    </source>
</evidence>
<dbReference type="Proteomes" id="UP001460888">
    <property type="component" value="Unassembled WGS sequence"/>
</dbReference>
<feature type="binding site" evidence="7">
    <location>
        <position position="266"/>
    </location>
    <ligand>
        <name>ATP</name>
        <dbReference type="ChEBI" id="CHEBI:30616"/>
    </ligand>
</feature>
<dbReference type="Pfam" id="PF02782">
    <property type="entry name" value="FGGY_C"/>
    <property type="match status" value="1"/>
</dbReference>
<evidence type="ECO:0000313" key="12">
    <source>
        <dbReference type="Proteomes" id="UP001460888"/>
    </source>
</evidence>
<evidence type="ECO:0000256" key="2">
    <source>
        <dbReference type="ARBA" id="ARBA00022679"/>
    </source>
</evidence>
<dbReference type="Pfam" id="PF00370">
    <property type="entry name" value="FGGY_N"/>
    <property type="match status" value="1"/>
</dbReference>
<evidence type="ECO:0000256" key="5">
    <source>
        <dbReference type="ARBA" id="ARBA00022798"/>
    </source>
</evidence>
<dbReference type="SUPFAM" id="SSF53067">
    <property type="entry name" value="Actin-like ATPase domain"/>
    <property type="match status" value="2"/>
</dbReference>
<proteinExistence type="inferred from homology"/>
<evidence type="ECO:0000256" key="6">
    <source>
        <dbReference type="ARBA" id="ARBA00022840"/>
    </source>
</evidence>
<evidence type="ECO:0000256" key="3">
    <source>
        <dbReference type="ARBA" id="ARBA00022741"/>
    </source>
</evidence>
<evidence type="ECO:0000313" key="11">
    <source>
        <dbReference type="EMBL" id="MES1929773.1"/>
    </source>
</evidence>
<feature type="binding site" evidence="7">
    <location>
        <position position="413"/>
    </location>
    <ligand>
        <name>ADP</name>
        <dbReference type="ChEBI" id="CHEBI:456216"/>
    </ligand>
</feature>
<feature type="binding site" evidence="7">
    <location>
        <position position="266"/>
    </location>
    <ligand>
        <name>ADP</name>
        <dbReference type="ChEBI" id="CHEBI:456216"/>
    </ligand>
</feature>
<comment type="pathway">
    <text evidence="7">Polyol metabolism; glycerol degradation via glycerol kinase pathway; sn-glycerol 3-phosphate from glycerol: step 1/1.</text>
</comment>
<dbReference type="InterPro" id="IPR043129">
    <property type="entry name" value="ATPase_NBD"/>
</dbReference>
<accession>A0ABV2B1M1</accession>
<comment type="catalytic activity">
    <reaction evidence="7">
        <text>glycerol + ATP = sn-glycerol 3-phosphate + ADP + H(+)</text>
        <dbReference type="Rhea" id="RHEA:21644"/>
        <dbReference type="ChEBI" id="CHEBI:15378"/>
        <dbReference type="ChEBI" id="CHEBI:17754"/>
        <dbReference type="ChEBI" id="CHEBI:30616"/>
        <dbReference type="ChEBI" id="CHEBI:57597"/>
        <dbReference type="ChEBI" id="CHEBI:456216"/>
        <dbReference type="EC" id="2.7.1.30"/>
    </reaction>
</comment>
<protein>
    <recommendedName>
        <fullName evidence="7">Glycerol kinase</fullName>
        <ecNumber evidence="7">2.7.1.30</ecNumber>
    </recommendedName>
    <alternativeName>
        <fullName evidence="7">ATP:glycerol 3-phosphotransferase</fullName>
    </alternativeName>
    <alternativeName>
        <fullName evidence="7">Glycerokinase</fullName>
        <shortName evidence="7">GK</shortName>
    </alternativeName>
</protein>
<feature type="binding site" evidence="7">
    <location>
        <position position="83"/>
    </location>
    <ligand>
        <name>glycerol</name>
        <dbReference type="ChEBI" id="CHEBI:17754"/>
    </ligand>
</feature>
<feature type="binding site" evidence="7">
    <location>
        <position position="84"/>
    </location>
    <ligand>
        <name>glycerol</name>
        <dbReference type="ChEBI" id="CHEBI:17754"/>
    </ligand>
</feature>
<feature type="binding site" evidence="7">
    <location>
        <position position="313"/>
    </location>
    <ligand>
        <name>ATP</name>
        <dbReference type="ChEBI" id="CHEBI:30616"/>
    </ligand>
</feature>
<feature type="binding site" evidence="7">
    <location>
        <position position="409"/>
    </location>
    <ligand>
        <name>ADP</name>
        <dbReference type="ChEBI" id="CHEBI:456216"/>
    </ligand>
</feature>
<dbReference type="PANTHER" id="PTHR10196">
    <property type="entry name" value="SUGAR KINASE"/>
    <property type="match status" value="1"/>
</dbReference>
<feature type="binding site" evidence="7">
    <location>
        <position position="135"/>
    </location>
    <ligand>
        <name>sn-glycerol 3-phosphate</name>
        <dbReference type="ChEBI" id="CHEBI:57597"/>
    </ligand>
</feature>
<keyword evidence="4 7" id="KW-0418">Kinase</keyword>
<keyword evidence="12" id="KW-1185">Reference proteome</keyword>
<reference evidence="11 12" key="1">
    <citation type="submission" date="2013-03" db="EMBL/GenBank/DDBJ databases">
        <title>Salinisphaera dokdonensis CL-ES53 Genome Sequencing.</title>
        <authorList>
            <person name="Li C."/>
            <person name="Lai Q."/>
            <person name="Shao Z."/>
        </authorList>
    </citation>
    <scope>NUCLEOTIDE SEQUENCE [LARGE SCALE GENOMIC DNA]</scope>
    <source>
        <strain evidence="11 12">CL-ES53</strain>
    </source>
</reference>
<keyword evidence="2 7" id="KW-0808">Transferase</keyword>
<feature type="binding site" evidence="7">
    <location>
        <position position="15"/>
    </location>
    <ligand>
        <name>ATP</name>
        <dbReference type="ChEBI" id="CHEBI:30616"/>
    </ligand>
</feature>
<name>A0ABV2B1M1_9GAMM</name>
<feature type="binding site" evidence="7">
    <location>
        <position position="244"/>
    </location>
    <ligand>
        <name>glycerol</name>
        <dbReference type="ChEBI" id="CHEBI:17754"/>
    </ligand>
</feature>
<organism evidence="11 12">
    <name type="scientific">Salinisphaera dokdonensis CL-ES53</name>
    <dbReference type="NCBI Taxonomy" id="1304272"/>
    <lineage>
        <taxon>Bacteria</taxon>
        <taxon>Pseudomonadati</taxon>
        <taxon>Pseudomonadota</taxon>
        <taxon>Gammaproteobacteria</taxon>
        <taxon>Salinisphaerales</taxon>
        <taxon>Salinisphaeraceae</taxon>
        <taxon>Salinisphaera</taxon>
    </lineage>
</organism>
<dbReference type="HAMAP" id="MF_00186">
    <property type="entry name" value="Glycerol_kin"/>
    <property type="match status" value="1"/>
</dbReference>
<sequence length="499" mass="54464">MRPNHLLAIDQGTTSSRAIVFDAEGHIRGRAQREFKQYFPAEAWVEHDAQQILADVLAVSREAIAEAGLKPDEIAACGITNQRETTVVWDRETGEPIHHAIVWQDRRTAERCRQLADEQTEGWLQEKTGLLFDPYFSATKIGWLLDNVDGARARAEAGELAFGTIDSWLLWHLTGGAVHATDATNASRTLLFNIRDQAWDDELLAFFDIPSALLPEVRDTSSDFGTSTVDTLGAEIPIAAMVGDQQGALVGQACFKPGMAKSTYGTGCFLMLNVGEEAVVSRHRLLTTVAYRINGRTTYALEGSIFVAGAAIQWLRDALHMFEKVEQTQALASSVEHTGGVYLVPAFTGLGAPYWDPEARGAILGLTRDTGIEQIVRAALESTCYQTRDLVNAIGDDAEPPRELRVDGGMAANDLVCSCLADILQTPVERPDVIETTALGAAYLAGLQVGLYDSLDAIGELWRSERHFEVEKPAAEVDALYEGWREAVARVRCGDGTTT</sequence>
<keyword evidence="5 7" id="KW-0319">Glycerol metabolism</keyword>
<dbReference type="InterPro" id="IPR005999">
    <property type="entry name" value="Glycerol_kin"/>
</dbReference>
<comment type="similarity">
    <text evidence="1 7 8">Belongs to the FGGY kinase family.</text>
</comment>
<dbReference type="EMBL" id="APND01000003">
    <property type="protein sequence ID" value="MES1929773.1"/>
    <property type="molecule type" value="Genomic_DNA"/>
</dbReference>
<dbReference type="PANTHER" id="PTHR10196:SF78">
    <property type="entry name" value="GLYCEROL KINASE"/>
    <property type="match status" value="1"/>
</dbReference>
<dbReference type="InterPro" id="IPR018483">
    <property type="entry name" value="Carb_kinase_FGGY_CS"/>
</dbReference>
<feature type="binding site" evidence="7">
    <location>
        <position position="309"/>
    </location>
    <ligand>
        <name>ADP</name>
        <dbReference type="ChEBI" id="CHEBI:456216"/>
    </ligand>
</feature>
<feature type="binding site" evidence="7">
    <location>
        <position position="244"/>
    </location>
    <ligand>
        <name>sn-glycerol 3-phosphate</name>
        <dbReference type="ChEBI" id="CHEBI:57597"/>
    </ligand>
</feature>
<dbReference type="InterPro" id="IPR000577">
    <property type="entry name" value="Carb_kinase_FGGY"/>
</dbReference>
<dbReference type="NCBIfam" id="NF000756">
    <property type="entry name" value="PRK00047.1"/>
    <property type="match status" value="1"/>
</dbReference>
<keyword evidence="6 7" id="KW-0067">ATP-binding</keyword>